<keyword evidence="9 10" id="KW-0496">Mitochondrion</keyword>
<proteinExistence type="inferred from homology"/>
<keyword evidence="6 9" id="KW-1133">Transmembrane helix</keyword>
<dbReference type="GO" id="GO:0031966">
    <property type="term" value="C:mitochondrial membrane"/>
    <property type="evidence" value="ECO:0007669"/>
    <property type="project" value="UniProtKB-SubCell"/>
</dbReference>
<dbReference type="PANTHER" id="PTHR11058">
    <property type="entry name" value="NADH-UBIQUINONE OXIDOREDUCTASE CHAIN 3"/>
    <property type="match status" value="1"/>
</dbReference>
<dbReference type="InterPro" id="IPR038430">
    <property type="entry name" value="NDAH_ubi_oxred_su3_sf"/>
</dbReference>
<evidence type="ECO:0000256" key="5">
    <source>
        <dbReference type="ARBA" id="ARBA00022692"/>
    </source>
</evidence>
<evidence type="ECO:0000256" key="7">
    <source>
        <dbReference type="ARBA" id="ARBA00023136"/>
    </source>
</evidence>
<gene>
    <name evidence="10" type="primary">ND3</name>
</gene>
<dbReference type="InterPro" id="IPR000440">
    <property type="entry name" value="NADH_UbQ/plastoQ_OxRdtase_su3"/>
</dbReference>
<keyword evidence="9" id="KW-0520">NAD</keyword>
<dbReference type="Gene3D" id="1.20.58.1610">
    <property type="entry name" value="NADH:ubiquinone/plastoquinone oxidoreductase, chain 3"/>
    <property type="match status" value="1"/>
</dbReference>
<dbReference type="GO" id="GO:0008137">
    <property type="term" value="F:NADH dehydrogenase (ubiquinone) activity"/>
    <property type="evidence" value="ECO:0007669"/>
    <property type="project" value="UniProtKB-UniRule"/>
</dbReference>
<comment type="function">
    <text evidence="9">Core subunit of the mitochondrial membrane respiratory chain NADH dehydrogenase (Complex I) which catalyzes electron transfer from NADH through the respiratory chain, using ubiquinone as an electron acceptor. Essential for the catalytic activity of complex I.</text>
</comment>
<protein>
    <recommendedName>
        <fullName evidence="3 9">NADH-ubiquinone oxidoreductase chain 3</fullName>
        <ecNumber evidence="9">7.1.1.2</ecNumber>
    </recommendedName>
</protein>
<name>A0A0B5E7R8_9HYME</name>
<sequence>MLMIMNLFIICSLITMMMMMMNIIISKKKYSDREKSSPFECGFDPLSSPRTPFSLRFYLISIIFLIFDIEIVILFPLIPSMWFSNPLIWIFMFLIFSILLIWGVFIEWNDGSLFWMK</sequence>
<keyword evidence="9" id="KW-0249">Electron transport</keyword>
<comment type="catalytic activity">
    <reaction evidence="8 9">
        <text>a ubiquinone + NADH + 5 H(+)(in) = a ubiquinol + NAD(+) + 4 H(+)(out)</text>
        <dbReference type="Rhea" id="RHEA:29091"/>
        <dbReference type="Rhea" id="RHEA-COMP:9565"/>
        <dbReference type="Rhea" id="RHEA-COMP:9566"/>
        <dbReference type="ChEBI" id="CHEBI:15378"/>
        <dbReference type="ChEBI" id="CHEBI:16389"/>
        <dbReference type="ChEBI" id="CHEBI:17976"/>
        <dbReference type="ChEBI" id="CHEBI:57540"/>
        <dbReference type="ChEBI" id="CHEBI:57945"/>
        <dbReference type="EC" id="7.1.1.2"/>
    </reaction>
</comment>
<dbReference type="GO" id="GO:0030964">
    <property type="term" value="C:NADH dehydrogenase complex"/>
    <property type="evidence" value="ECO:0007669"/>
    <property type="project" value="TreeGrafter"/>
</dbReference>
<evidence type="ECO:0000256" key="6">
    <source>
        <dbReference type="ARBA" id="ARBA00022989"/>
    </source>
</evidence>
<dbReference type="EMBL" id="KM377623">
    <property type="protein sequence ID" value="AJE61792.1"/>
    <property type="molecule type" value="Genomic_DNA"/>
</dbReference>
<keyword evidence="5 9" id="KW-0812">Transmembrane</keyword>
<evidence type="ECO:0000256" key="2">
    <source>
        <dbReference type="ARBA" id="ARBA00008472"/>
    </source>
</evidence>
<evidence type="ECO:0000256" key="9">
    <source>
        <dbReference type="RuleBase" id="RU003640"/>
    </source>
</evidence>
<keyword evidence="7 9" id="KW-0472">Membrane</keyword>
<dbReference type="Pfam" id="PF00507">
    <property type="entry name" value="Oxidored_q4"/>
    <property type="match status" value="1"/>
</dbReference>
<geneLocation type="mitochondrion" evidence="10"/>
<reference evidence="10" key="1">
    <citation type="journal article" date="2015" name="Gene">
        <title>Two nearly complete mitogenomes of wheat stem borers, Cephus pygmeus (L.) and Cephus sareptanus Dovnar-Zapolskij (Hymenoptera: Cephidae): An unusual elongation of rrnS gene.</title>
        <authorList>
            <person name="Korkmaz E.M."/>
            <person name="Dogan O."/>
            <person name="Budak M."/>
            <person name="Basibuyuk H.H."/>
        </authorList>
    </citation>
    <scope>NUCLEOTIDE SEQUENCE</scope>
</reference>
<feature type="transmembrane region" description="Helical" evidence="9">
    <location>
        <begin position="88"/>
        <end position="108"/>
    </location>
</feature>
<keyword evidence="9" id="KW-0830">Ubiquinone</keyword>
<accession>A0A0B5E7R8</accession>
<keyword evidence="9" id="KW-0679">Respiratory chain</keyword>
<comment type="subcellular location">
    <subcellularLocation>
        <location evidence="1">Membrane</location>
    </subcellularLocation>
    <subcellularLocation>
        <location evidence="9">Mitochondrion membrane</location>
        <topology evidence="9">Multi-pass membrane protein</topology>
    </subcellularLocation>
</comment>
<feature type="transmembrane region" description="Helical" evidence="9">
    <location>
        <begin position="57"/>
        <end position="82"/>
    </location>
</feature>
<feature type="transmembrane region" description="Helical" evidence="9">
    <location>
        <begin position="6"/>
        <end position="25"/>
    </location>
</feature>
<dbReference type="AlphaFoldDB" id="A0A0B5E7R8"/>
<organism evidence="10">
    <name type="scientific">Cephus pygmeus</name>
    <dbReference type="NCBI Taxonomy" id="222802"/>
    <lineage>
        <taxon>Eukaryota</taxon>
        <taxon>Metazoa</taxon>
        <taxon>Ecdysozoa</taxon>
        <taxon>Arthropoda</taxon>
        <taxon>Hexapoda</taxon>
        <taxon>Insecta</taxon>
        <taxon>Pterygota</taxon>
        <taxon>Neoptera</taxon>
        <taxon>Endopterygota</taxon>
        <taxon>Hymenoptera</taxon>
        <taxon>Cephoidea</taxon>
        <taxon>Cephidae</taxon>
        <taxon>Cephus</taxon>
    </lineage>
</organism>
<comment type="similarity">
    <text evidence="2 9">Belongs to the complex I subunit 3 family.</text>
</comment>
<evidence type="ECO:0000313" key="10">
    <source>
        <dbReference type="EMBL" id="AJE61792.1"/>
    </source>
</evidence>
<evidence type="ECO:0000256" key="8">
    <source>
        <dbReference type="ARBA" id="ARBA00049551"/>
    </source>
</evidence>
<evidence type="ECO:0000256" key="4">
    <source>
        <dbReference type="ARBA" id="ARBA00022448"/>
    </source>
</evidence>
<evidence type="ECO:0000256" key="3">
    <source>
        <dbReference type="ARBA" id="ARBA00021007"/>
    </source>
</evidence>
<dbReference type="PANTHER" id="PTHR11058:SF9">
    <property type="entry name" value="NADH-UBIQUINONE OXIDOREDUCTASE CHAIN 3"/>
    <property type="match status" value="1"/>
</dbReference>
<keyword evidence="4 9" id="KW-0813">Transport</keyword>
<dbReference type="EC" id="7.1.1.2" evidence="9"/>
<evidence type="ECO:0000256" key="1">
    <source>
        <dbReference type="ARBA" id="ARBA00004370"/>
    </source>
</evidence>
<keyword evidence="9" id="KW-1278">Translocase</keyword>